<dbReference type="Gene3D" id="6.10.250.3100">
    <property type="match status" value="1"/>
</dbReference>
<evidence type="ECO:0000259" key="2">
    <source>
        <dbReference type="Pfam" id="PF08484"/>
    </source>
</evidence>
<dbReference type="Pfam" id="PF13489">
    <property type="entry name" value="Methyltransf_23"/>
    <property type="match status" value="1"/>
</dbReference>
<feature type="domain" description="C-methyltransferase" evidence="2">
    <location>
        <begin position="251"/>
        <end position="410"/>
    </location>
</feature>
<dbReference type="EMBL" id="BAFE01000056">
    <property type="protein sequence ID" value="GAB48658.1"/>
    <property type="molecule type" value="Genomic_DNA"/>
</dbReference>
<evidence type="ECO:0000313" key="3">
    <source>
        <dbReference type="EMBL" id="GAB48658.1"/>
    </source>
</evidence>
<accession>H5USF0</accession>
<dbReference type="InterPro" id="IPR038576">
    <property type="entry name" value="Methyltransf_Zn-bd_dom_put_sf"/>
</dbReference>
<dbReference type="Gene3D" id="3.40.50.150">
    <property type="entry name" value="Vaccinia Virus protein VP39"/>
    <property type="match status" value="1"/>
</dbReference>
<dbReference type="PANTHER" id="PTHR43861:SF5">
    <property type="entry name" value="BLL5978 PROTEIN"/>
    <property type="match status" value="1"/>
</dbReference>
<keyword evidence="3" id="KW-0808">Transferase</keyword>
<reference evidence="3 4" key="1">
    <citation type="submission" date="2012-02" db="EMBL/GenBank/DDBJ databases">
        <title>Whole genome shotgun sequence of Mobilicoccus pelagius NBRC 104925.</title>
        <authorList>
            <person name="Yoshida Y."/>
            <person name="Hosoyama A."/>
            <person name="Tsuchikane K."/>
            <person name="Katsumata H."/>
            <person name="Yamazaki S."/>
            <person name="Fujita N."/>
        </authorList>
    </citation>
    <scope>NUCLEOTIDE SEQUENCE [LARGE SCALE GENOMIC DNA]</scope>
    <source>
        <strain evidence="3 4">NBRC 104925</strain>
    </source>
</reference>
<dbReference type="InterPro" id="IPR013691">
    <property type="entry name" value="MeTrfase_14"/>
</dbReference>
<proteinExistence type="predicted"/>
<keyword evidence="3" id="KW-0489">Methyltransferase</keyword>
<dbReference type="eggNOG" id="COG0500">
    <property type="taxonomic scope" value="Bacteria"/>
</dbReference>
<dbReference type="RefSeq" id="WP_009482556.1">
    <property type="nucleotide sequence ID" value="NZ_BAFE01000056.1"/>
</dbReference>
<gene>
    <name evidence="3" type="ORF">MOPEL_078_00470</name>
</gene>
<protein>
    <submittedName>
        <fullName evidence="3">Putative methyltransferase</fullName>
    </submittedName>
</protein>
<organism evidence="3 4">
    <name type="scientific">Mobilicoccus pelagius NBRC 104925</name>
    <dbReference type="NCBI Taxonomy" id="1089455"/>
    <lineage>
        <taxon>Bacteria</taxon>
        <taxon>Bacillati</taxon>
        <taxon>Actinomycetota</taxon>
        <taxon>Actinomycetes</taxon>
        <taxon>Micrococcales</taxon>
        <taxon>Dermatophilaceae</taxon>
        <taxon>Mobilicoccus</taxon>
    </lineage>
</organism>
<sequence>MTYESWDEHCRVCGAPLTTTFVDLGSAPPCEAILDAEAVTKGETAYPLHVRVCDACLLVQLPEVLPADEIFTDDYPYFSSFSTSWIEHARRYVEMMRERLNLTRDSFVVEVASNDGYLLQHVKDAGTRCLGVEPTANTAQAAREKGIETEVCFLGRETGRDIAARHGKADLVVANNVYAHVPDLDDFTGGLAELLADTGTLTIEVPHLAKLIDLRQYDTIYHEHYQYYTLQTIGRALALGGLAVVDVEELPTHGGSLRVYAQHADHAAEPTSAVGELLEREESAGLHNLEGLTGFEASVHAVKRDLLRFLLDAQEQGKTVVGYGAPGKGNTMLNHCGISRDLLSFTVDMNPHKHGKFLPGSRIPVHAPSAIDEAKPDYVLVLPWNLRDEITRQLAPSVSSWGGKLVFAVPALEIVDPAETLTGGETR</sequence>
<keyword evidence="4" id="KW-1185">Reference proteome</keyword>
<dbReference type="SUPFAM" id="SSF53335">
    <property type="entry name" value="S-adenosyl-L-methionine-dependent methyltransferases"/>
    <property type="match status" value="1"/>
</dbReference>
<dbReference type="InterPro" id="IPR013630">
    <property type="entry name" value="Methyltransf_Zn-bd_dom_put"/>
</dbReference>
<evidence type="ECO:0000259" key="1">
    <source>
        <dbReference type="Pfam" id="PF08421"/>
    </source>
</evidence>
<evidence type="ECO:0000313" key="4">
    <source>
        <dbReference type="Proteomes" id="UP000004367"/>
    </source>
</evidence>
<comment type="caution">
    <text evidence="3">The sequence shown here is derived from an EMBL/GenBank/DDBJ whole genome shotgun (WGS) entry which is preliminary data.</text>
</comment>
<dbReference type="OrthoDB" id="9815644at2"/>
<dbReference type="GO" id="GO:0008168">
    <property type="term" value="F:methyltransferase activity"/>
    <property type="evidence" value="ECO:0007669"/>
    <property type="project" value="UniProtKB-KW"/>
</dbReference>
<feature type="domain" description="Methyltransferase putative zinc binding" evidence="1">
    <location>
        <begin position="10"/>
        <end position="71"/>
    </location>
</feature>
<dbReference type="Pfam" id="PF08484">
    <property type="entry name" value="Methyltransf_14"/>
    <property type="match status" value="1"/>
</dbReference>
<dbReference type="Proteomes" id="UP000004367">
    <property type="component" value="Unassembled WGS sequence"/>
</dbReference>
<dbReference type="Gene3D" id="6.20.50.110">
    <property type="entry name" value="Methyltransferase, zinc-binding domain"/>
    <property type="match status" value="1"/>
</dbReference>
<dbReference type="InterPro" id="IPR029063">
    <property type="entry name" value="SAM-dependent_MTases_sf"/>
</dbReference>
<dbReference type="AlphaFoldDB" id="H5USF0"/>
<dbReference type="STRING" id="1089455.MOPEL_078_00470"/>
<dbReference type="PANTHER" id="PTHR43861">
    <property type="entry name" value="TRANS-ACONITATE 2-METHYLTRANSFERASE-RELATED"/>
    <property type="match status" value="1"/>
</dbReference>
<name>H5USF0_9MICO</name>
<dbReference type="GO" id="GO:0032259">
    <property type="term" value="P:methylation"/>
    <property type="evidence" value="ECO:0007669"/>
    <property type="project" value="UniProtKB-KW"/>
</dbReference>
<dbReference type="Gene3D" id="3.40.50.720">
    <property type="entry name" value="NAD(P)-binding Rossmann-like Domain"/>
    <property type="match status" value="1"/>
</dbReference>
<dbReference type="Pfam" id="PF08421">
    <property type="entry name" value="Methyltransf_13"/>
    <property type="match status" value="1"/>
</dbReference>